<dbReference type="GO" id="GO:0071897">
    <property type="term" value="P:DNA biosynthetic process"/>
    <property type="evidence" value="ECO:0007669"/>
    <property type="project" value="UniProtKB-ARBA"/>
</dbReference>
<evidence type="ECO:0000313" key="2">
    <source>
        <dbReference type="Proteomes" id="UP000504618"/>
    </source>
</evidence>
<dbReference type="AlphaFoldDB" id="A0A6J1PQY0"/>
<dbReference type="InterPro" id="IPR023211">
    <property type="entry name" value="DNA_pol_palm_dom_sf"/>
</dbReference>
<dbReference type="Proteomes" id="UP000504618">
    <property type="component" value="Unplaced"/>
</dbReference>
<proteinExistence type="predicted"/>
<keyword evidence="2" id="KW-1185">Reference proteome</keyword>
<feature type="region of interest" description="Disordered" evidence="1">
    <location>
        <begin position="183"/>
        <end position="203"/>
    </location>
</feature>
<dbReference type="SUPFAM" id="SSF56672">
    <property type="entry name" value="DNA/RNA polymerases"/>
    <property type="match status" value="1"/>
</dbReference>
<dbReference type="PANTHER" id="PTHR31511">
    <property type="entry name" value="PROTEIN CBG23764"/>
    <property type="match status" value="1"/>
</dbReference>
<dbReference type="GeneID" id="112454828"/>
<gene>
    <name evidence="3" type="primary">LOC112454828</name>
</gene>
<protein>
    <submittedName>
        <fullName evidence="3">Uncharacterized protein LOC112454828 isoform X1</fullName>
    </submittedName>
</protein>
<feature type="compositionally biased region" description="Low complexity" evidence="1">
    <location>
        <begin position="188"/>
        <end position="203"/>
    </location>
</feature>
<sequence>MNNVVFGKTMENVRNHVDVKLLTKWDGRYGVEAMIAQPNFHSRSLFSKNLKAVELRKLEVKFNKAIYIGMCILDLSKVCLYEFHHEYMSSLYCDSCRIMYTDTDSLIYHIKCDDAYENMKRDIVRFDTSDYAVDNAYGMSLVNKKVPGLMKDENNGAIMTEFVGLRAKMYALQVDGKKECKKQKVSKATSSRAPSRSTTTRGV</sequence>
<organism evidence="2 3">
    <name type="scientific">Temnothorax curvispinosus</name>
    <dbReference type="NCBI Taxonomy" id="300111"/>
    <lineage>
        <taxon>Eukaryota</taxon>
        <taxon>Metazoa</taxon>
        <taxon>Ecdysozoa</taxon>
        <taxon>Arthropoda</taxon>
        <taxon>Hexapoda</taxon>
        <taxon>Insecta</taxon>
        <taxon>Pterygota</taxon>
        <taxon>Neoptera</taxon>
        <taxon>Endopterygota</taxon>
        <taxon>Hymenoptera</taxon>
        <taxon>Apocrita</taxon>
        <taxon>Aculeata</taxon>
        <taxon>Formicoidea</taxon>
        <taxon>Formicidae</taxon>
        <taxon>Myrmicinae</taxon>
        <taxon>Temnothorax</taxon>
    </lineage>
</organism>
<reference evidence="3" key="1">
    <citation type="submission" date="2025-08" db="UniProtKB">
        <authorList>
            <consortium name="RefSeq"/>
        </authorList>
    </citation>
    <scope>IDENTIFICATION</scope>
    <source>
        <tissue evidence="3">Whole body</tissue>
    </source>
</reference>
<dbReference type="Gene3D" id="3.90.1600.10">
    <property type="entry name" value="Palm domain of DNA polymerase"/>
    <property type="match status" value="1"/>
</dbReference>
<name>A0A6J1PQY0_9HYME</name>
<dbReference type="RefSeq" id="XP_024872192.1">
    <property type="nucleotide sequence ID" value="XM_025016424.1"/>
</dbReference>
<evidence type="ECO:0000256" key="1">
    <source>
        <dbReference type="SAM" id="MobiDB-lite"/>
    </source>
</evidence>
<accession>A0A6J1PQY0</accession>
<dbReference type="InterPro" id="IPR043502">
    <property type="entry name" value="DNA/RNA_pol_sf"/>
</dbReference>
<evidence type="ECO:0000313" key="3">
    <source>
        <dbReference type="RefSeq" id="XP_024872192.1"/>
    </source>
</evidence>
<dbReference type="OrthoDB" id="6602337at2759"/>
<dbReference type="PANTHER" id="PTHR31511:SF12">
    <property type="entry name" value="RHO TERMINATION FACTOR N-TERMINAL DOMAIN-CONTAINING PROTEIN"/>
    <property type="match status" value="1"/>
</dbReference>